<keyword evidence="2" id="KW-0238">DNA-binding</keyword>
<keyword evidence="6" id="KW-1185">Reference proteome</keyword>
<dbReference type="Pfam" id="PF00165">
    <property type="entry name" value="HTH_AraC"/>
    <property type="match status" value="1"/>
</dbReference>
<dbReference type="Proteomes" id="UP000606600">
    <property type="component" value="Unassembled WGS sequence"/>
</dbReference>
<evidence type="ECO:0000313" key="6">
    <source>
        <dbReference type="Proteomes" id="UP000606600"/>
    </source>
</evidence>
<comment type="caution">
    <text evidence="5">The sequence shown here is derived from an EMBL/GenBank/DDBJ whole genome shotgun (WGS) entry which is preliminary data.</text>
</comment>
<dbReference type="PRINTS" id="PR00032">
    <property type="entry name" value="HTHARAC"/>
</dbReference>
<dbReference type="Gene3D" id="1.10.10.60">
    <property type="entry name" value="Homeodomain-like"/>
    <property type="match status" value="1"/>
</dbReference>
<proteinExistence type="predicted"/>
<dbReference type="SUPFAM" id="SSF46689">
    <property type="entry name" value="Homeodomain-like"/>
    <property type="match status" value="1"/>
</dbReference>
<sequence length="35" mass="4319">MSCEISNQLKFETPNYFVRLFRKYVGMTPKQYRDK</sequence>
<feature type="domain" description="HTH araC/xylS-type" evidence="4">
    <location>
        <begin position="1"/>
        <end position="35"/>
    </location>
</feature>
<dbReference type="PROSITE" id="PS01124">
    <property type="entry name" value="HTH_ARAC_FAMILY_2"/>
    <property type="match status" value="1"/>
</dbReference>
<dbReference type="InterPro" id="IPR009057">
    <property type="entry name" value="Homeodomain-like_sf"/>
</dbReference>
<keyword evidence="1" id="KW-0805">Transcription regulation</keyword>
<evidence type="ECO:0000256" key="1">
    <source>
        <dbReference type="ARBA" id="ARBA00023015"/>
    </source>
</evidence>
<dbReference type="RefSeq" id="WP_191190461.1">
    <property type="nucleotide sequence ID" value="NZ_JACWMY010000009.1"/>
</dbReference>
<protein>
    <submittedName>
        <fullName evidence="5">Helix-turn-helix transcriptional regulator</fullName>
    </submittedName>
</protein>
<reference evidence="5 6" key="1">
    <citation type="submission" date="2020-09" db="EMBL/GenBank/DDBJ databases">
        <title>Novel species of Mucilaginibacter isolated from a glacier on the Tibetan Plateau.</title>
        <authorList>
            <person name="Liu Q."/>
            <person name="Xin Y.-H."/>
        </authorList>
    </citation>
    <scope>NUCLEOTIDE SEQUENCE [LARGE SCALE GENOMIC DNA]</scope>
    <source>
        <strain evidence="5 6">ZT4R22</strain>
    </source>
</reference>
<evidence type="ECO:0000313" key="5">
    <source>
        <dbReference type="EMBL" id="MBD1365676.1"/>
    </source>
</evidence>
<evidence type="ECO:0000259" key="4">
    <source>
        <dbReference type="PROSITE" id="PS01124"/>
    </source>
</evidence>
<gene>
    <name evidence="5" type="ORF">IDJ77_17810</name>
</gene>
<evidence type="ECO:0000256" key="3">
    <source>
        <dbReference type="ARBA" id="ARBA00023163"/>
    </source>
</evidence>
<dbReference type="InterPro" id="IPR018060">
    <property type="entry name" value="HTH_AraC"/>
</dbReference>
<name>A0ABR7WTV5_9SPHI</name>
<keyword evidence="3" id="KW-0804">Transcription</keyword>
<dbReference type="InterPro" id="IPR020449">
    <property type="entry name" value="Tscrpt_reg_AraC-type_HTH"/>
</dbReference>
<dbReference type="EMBL" id="JACWMY010000009">
    <property type="protein sequence ID" value="MBD1365676.1"/>
    <property type="molecule type" value="Genomic_DNA"/>
</dbReference>
<accession>A0ABR7WTV5</accession>
<evidence type="ECO:0000256" key="2">
    <source>
        <dbReference type="ARBA" id="ARBA00023125"/>
    </source>
</evidence>
<organism evidence="5 6">
    <name type="scientific">Mucilaginibacter pankratovii</name>
    <dbReference type="NCBI Taxonomy" id="2772110"/>
    <lineage>
        <taxon>Bacteria</taxon>
        <taxon>Pseudomonadati</taxon>
        <taxon>Bacteroidota</taxon>
        <taxon>Sphingobacteriia</taxon>
        <taxon>Sphingobacteriales</taxon>
        <taxon>Sphingobacteriaceae</taxon>
        <taxon>Mucilaginibacter</taxon>
    </lineage>
</organism>